<comment type="caution">
    <text evidence="2">The sequence shown here is derived from an EMBL/GenBank/DDBJ whole genome shotgun (WGS) entry which is preliminary data.</text>
</comment>
<feature type="region of interest" description="Disordered" evidence="1">
    <location>
        <begin position="160"/>
        <end position="213"/>
    </location>
</feature>
<evidence type="ECO:0000256" key="1">
    <source>
        <dbReference type="SAM" id="MobiDB-lite"/>
    </source>
</evidence>
<dbReference type="EMBL" id="FXXC01000001">
    <property type="protein sequence ID" value="SMR95649.1"/>
    <property type="molecule type" value="Genomic_DNA"/>
</dbReference>
<evidence type="ECO:0000313" key="2">
    <source>
        <dbReference type="EMBL" id="SMR95649.1"/>
    </source>
</evidence>
<evidence type="ECO:0000313" key="3">
    <source>
        <dbReference type="Proteomes" id="UP000196803"/>
    </source>
</evidence>
<dbReference type="GeneID" id="31774135"/>
<proteinExistence type="predicted"/>
<feature type="compositionally biased region" description="Low complexity" evidence="1">
    <location>
        <begin position="193"/>
        <end position="213"/>
    </location>
</feature>
<accession>A0ABY1SBG9</accession>
<sequence length="418" mass="44950">MGAKINTNYHLVKNNYNHFNSPNYNSKVSTQSLSNNWLVSKKASSHLTQPYKVTFSNISSASSQKSSANSKTHNSSTSSNELFGFISNIKKDISETARKAQNNVNNFVSSASKTISTTIKSVEQKVSSAAKVLTQSINNLKKDLKQTAENVKQKVQQFINAEKSNNKTNPHLNSTSTHKVPEQKNKSGTYVITKNTSSKSSNTSANSKSSNTLSIDMSPYNPTKSPGNALGNAFAAKDIVKYTKAYKKDGFTIKVTADKKYAIIKGARTESALKEGIKGTRYAYKNAEKYPEVFKFVDKRTAVKEAFNVKSIAGKIAIAGIAFDAGIDVYKDIKSKAEPTKVAADAVVDVAFGAGNVTASAWAGAIAGSAFGPIGTAVGAVVVGLGYTFFTESFEVNGKSLKDAVKQITKKAFDHIAY</sequence>
<dbReference type="Gene3D" id="1.20.120.20">
    <property type="entry name" value="Apolipoprotein"/>
    <property type="match status" value="1"/>
</dbReference>
<organism evidence="2 3">
    <name type="scientific">Caldicellulosiruptor bescii</name>
    <name type="common">Anaerocellum thermophilum</name>
    <dbReference type="NCBI Taxonomy" id="31899"/>
    <lineage>
        <taxon>Bacteria</taxon>
        <taxon>Bacillati</taxon>
        <taxon>Bacillota</taxon>
        <taxon>Bacillota incertae sedis</taxon>
        <taxon>Caldicellulosiruptorales</taxon>
        <taxon>Caldicellulosiruptoraceae</taxon>
        <taxon>Caldicellulosiruptor</taxon>
    </lineage>
</organism>
<gene>
    <name evidence="2" type="ORF">SAMN05216240_2745</name>
</gene>
<protein>
    <submittedName>
        <fullName evidence="2">Uncharacterized protein</fullName>
    </submittedName>
</protein>
<dbReference type="RefSeq" id="WP_015906975.1">
    <property type="nucleotide sequence ID" value="NZ_FUZJ01000001.1"/>
</dbReference>
<dbReference type="Proteomes" id="UP000196803">
    <property type="component" value="Unassembled WGS sequence"/>
</dbReference>
<name>A0ABY1SBG9_CALBS</name>
<reference evidence="2 3" key="1">
    <citation type="submission" date="2017-05" db="EMBL/GenBank/DDBJ databases">
        <authorList>
            <person name="Varghese N."/>
            <person name="Submissions S."/>
        </authorList>
    </citation>
    <scope>NUCLEOTIDE SEQUENCE [LARGE SCALE GENOMIC DNA]</scope>
    <source>
        <strain evidence="2 3">MACB1020</strain>
    </source>
</reference>
<keyword evidence="3" id="KW-1185">Reference proteome</keyword>
<feature type="compositionally biased region" description="Polar residues" evidence="1">
    <location>
        <begin position="160"/>
        <end position="178"/>
    </location>
</feature>